<gene>
    <name evidence="2" type="ORF">D1831_04625</name>
</gene>
<evidence type="ECO:0000313" key="3">
    <source>
        <dbReference type="Proteomes" id="UP000283633"/>
    </source>
</evidence>
<dbReference type="Pfam" id="PF13673">
    <property type="entry name" value="Acetyltransf_10"/>
    <property type="match status" value="1"/>
</dbReference>
<dbReference type="OrthoDB" id="9786032at2"/>
<dbReference type="Gene3D" id="3.40.630.30">
    <property type="match status" value="1"/>
</dbReference>
<reference evidence="2 3" key="1">
    <citation type="submission" date="2018-08" db="EMBL/GenBank/DDBJ databases">
        <title>Genome Lactobacillus garii FI11369.</title>
        <authorList>
            <person name="Diaz M."/>
            <person name="Narbad A."/>
        </authorList>
    </citation>
    <scope>NUCLEOTIDE SEQUENCE [LARGE SCALE GENOMIC DNA]</scope>
    <source>
        <strain evidence="2 3">FI11369</strain>
    </source>
</reference>
<dbReference type="PROSITE" id="PS51186">
    <property type="entry name" value="GNAT"/>
    <property type="match status" value="1"/>
</dbReference>
<organism evidence="2 3">
    <name type="scientific">Lactiplantibacillus garii</name>
    <dbReference type="NCBI Taxonomy" id="2306423"/>
    <lineage>
        <taxon>Bacteria</taxon>
        <taxon>Bacillati</taxon>
        <taxon>Bacillota</taxon>
        <taxon>Bacilli</taxon>
        <taxon>Lactobacillales</taxon>
        <taxon>Lactobacillaceae</taxon>
        <taxon>Lactiplantibacillus</taxon>
    </lineage>
</organism>
<dbReference type="Proteomes" id="UP000283633">
    <property type="component" value="Unassembled WGS sequence"/>
</dbReference>
<proteinExistence type="predicted"/>
<accession>A0A3R8J8I1</accession>
<feature type="domain" description="N-acetyltransferase" evidence="1">
    <location>
        <begin position="1"/>
        <end position="141"/>
    </location>
</feature>
<dbReference type="InterPro" id="IPR016181">
    <property type="entry name" value="Acyl_CoA_acyltransferase"/>
</dbReference>
<dbReference type="GO" id="GO:0016747">
    <property type="term" value="F:acyltransferase activity, transferring groups other than amino-acyl groups"/>
    <property type="evidence" value="ECO:0007669"/>
    <property type="project" value="InterPro"/>
</dbReference>
<evidence type="ECO:0000313" key="2">
    <source>
        <dbReference type="EMBL" id="RRK11012.1"/>
    </source>
</evidence>
<dbReference type="EMBL" id="QWZQ01000011">
    <property type="protein sequence ID" value="RRK11012.1"/>
    <property type="molecule type" value="Genomic_DNA"/>
</dbReference>
<dbReference type="InterPro" id="IPR000182">
    <property type="entry name" value="GNAT_dom"/>
</dbReference>
<protein>
    <submittedName>
        <fullName evidence="2">GNAT family N-acetyltransferase</fullName>
    </submittedName>
</protein>
<evidence type="ECO:0000259" key="1">
    <source>
        <dbReference type="PROSITE" id="PS51186"/>
    </source>
</evidence>
<keyword evidence="3" id="KW-1185">Reference proteome</keyword>
<comment type="caution">
    <text evidence="2">The sequence shown here is derived from an EMBL/GenBank/DDBJ whole genome shotgun (WGS) entry which is preliminary data.</text>
</comment>
<dbReference type="SUPFAM" id="SSF55729">
    <property type="entry name" value="Acyl-CoA N-acyltransferases (Nat)"/>
    <property type="match status" value="1"/>
</dbReference>
<keyword evidence="2" id="KW-0808">Transferase</keyword>
<dbReference type="AlphaFoldDB" id="A0A3R8J8I1"/>
<name>A0A3R8J8I1_9LACO</name>
<sequence length="141" mass="15770">MYHQSFADLYARYRDTATNPYCETATSVAAKVVRPGSTYWSILTGATVVGLIRVITGEAPKQARISPLLILPSFQEHHLAAAALSQIEGRYPNVHTWHVDTIAQETKLVHLYTKLGYHQILGKQTVIQPGMTVIYFEKDVN</sequence>